<dbReference type="GO" id="GO:0005737">
    <property type="term" value="C:cytoplasm"/>
    <property type="evidence" value="ECO:0007669"/>
    <property type="project" value="UniProtKB-SubCell"/>
</dbReference>
<reference evidence="9" key="1">
    <citation type="submission" date="2025-08" db="UniProtKB">
        <authorList>
            <consortium name="RefSeq"/>
        </authorList>
    </citation>
    <scope>IDENTIFICATION</scope>
    <source>
        <tissue evidence="9">Fruit stalk</tissue>
    </source>
</reference>
<dbReference type="AlphaFoldDB" id="A0A6P6BFN8"/>
<evidence type="ECO:0000313" key="8">
    <source>
        <dbReference type="Proteomes" id="UP000515121"/>
    </source>
</evidence>
<dbReference type="GO" id="GO:0009736">
    <property type="term" value="P:cytokinin-activated signaling pathway"/>
    <property type="evidence" value="ECO:0007669"/>
    <property type="project" value="UniProtKB-KW"/>
</dbReference>
<evidence type="ECO:0000256" key="1">
    <source>
        <dbReference type="ARBA" id="ARBA00004496"/>
    </source>
</evidence>
<feature type="compositionally biased region" description="Basic and acidic residues" evidence="7">
    <location>
        <begin position="52"/>
        <end position="62"/>
    </location>
</feature>
<dbReference type="InterPro" id="IPR044670">
    <property type="entry name" value="SOFL"/>
</dbReference>
<keyword evidence="8" id="KW-1185">Reference proteome</keyword>
<gene>
    <name evidence="9" type="primary">LOC111317775</name>
</gene>
<keyword evidence="2" id="KW-0963">Cytoplasm</keyword>
<evidence type="ECO:0000256" key="6">
    <source>
        <dbReference type="ARBA" id="ARBA00024199"/>
    </source>
</evidence>
<sequence length="162" mass="17736">MEPSKIFGGKEECHSSESGWTMYIGSPIQGGDDDDDDNGHSEADDDAYAGGHADETYANHEADSDDSMASDASSGPSHQGVQFHGNMEGGHGTSYFKHDEDEEEGNCYSDKKAKKSVEKQKLGMKKKENKEEKEQMTFNAKGATTSRSGSKVRKSMWLGKRK</sequence>
<proteinExistence type="inferred from homology"/>
<accession>A0A6P6BFN8</accession>
<evidence type="ECO:0000256" key="3">
    <source>
        <dbReference type="ARBA" id="ARBA00022712"/>
    </source>
</evidence>
<dbReference type="PANTHER" id="PTHR33347:SF31">
    <property type="entry name" value="PROTEIN SOB FIVE-LIKE 1"/>
    <property type="match status" value="1"/>
</dbReference>
<keyword evidence="4" id="KW-0932">Cytokinin signaling pathway</keyword>
<keyword evidence="3" id="KW-0203">Cytokinin biosynthesis</keyword>
<organism evidence="8 9">
    <name type="scientific">Durio zibethinus</name>
    <name type="common">Durian</name>
    <dbReference type="NCBI Taxonomy" id="66656"/>
    <lineage>
        <taxon>Eukaryota</taxon>
        <taxon>Viridiplantae</taxon>
        <taxon>Streptophyta</taxon>
        <taxon>Embryophyta</taxon>
        <taxon>Tracheophyta</taxon>
        <taxon>Spermatophyta</taxon>
        <taxon>Magnoliopsida</taxon>
        <taxon>eudicotyledons</taxon>
        <taxon>Gunneridae</taxon>
        <taxon>Pentapetalae</taxon>
        <taxon>rosids</taxon>
        <taxon>malvids</taxon>
        <taxon>Malvales</taxon>
        <taxon>Malvaceae</taxon>
        <taxon>Helicteroideae</taxon>
        <taxon>Durio</taxon>
    </lineage>
</organism>
<evidence type="ECO:0000256" key="4">
    <source>
        <dbReference type="ARBA" id="ARBA00022864"/>
    </source>
</evidence>
<evidence type="ECO:0000256" key="2">
    <source>
        <dbReference type="ARBA" id="ARBA00022490"/>
    </source>
</evidence>
<dbReference type="GeneID" id="111317775"/>
<dbReference type="KEGG" id="dzi:111317775"/>
<evidence type="ECO:0000256" key="7">
    <source>
        <dbReference type="SAM" id="MobiDB-lite"/>
    </source>
</evidence>
<dbReference type="RefSeq" id="XP_022775916.1">
    <property type="nucleotide sequence ID" value="XM_022920181.1"/>
</dbReference>
<comment type="similarity">
    <text evidence="6">Belongs to the SOFL plant protein family.</text>
</comment>
<protein>
    <submittedName>
        <fullName evidence="9">Uncharacterized protein LOC111317775</fullName>
    </submittedName>
</protein>
<dbReference type="GO" id="GO:0009691">
    <property type="term" value="P:cytokinin biosynthetic process"/>
    <property type="evidence" value="ECO:0007669"/>
    <property type="project" value="UniProtKB-KW"/>
</dbReference>
<feature type="compositionally biased region" description="Basic residues" evidence="7">
    <location>
        <begin position="150"/>
        <end position="162"/>
    </location>
</feature>
<name>A0A6P6BFN8_DURZI</name>
<feature type="compositionally biased region" description="Basic and acidic residues" evidence="7">
    <location>
        <begin position="109"/>
        <end position="135"/>
    </location>
</feature>
<dbReference type="OrthoDB" id="1738616at2759"/>
<keyword evidence="5" id="KW-0539">Nucleus</keyword>
<feature type="region of interest" description="Disordered" evidence="7">
    <location>
        <begin position="1"/>
        <end position="162"/>
    </location>
</feature>
<evidence type="ECO:0000313" key="9">
    <source>
        <dbReference type="RefSeq" id="XP_022775916.1"/>
    </source>
</evidence>
<dbReference type="PANTHER" id="PTHR33347">
    <property type="entry name" value="OSJNBA0091C07.3 PROTEIN"/>
    <property type="match status" value="1"/>
</dbReference>
<evidence type="ECO:0000256" key="5">
    <source>
        <dbReference type="ARBA" id="ARBA00023242"/>
    </source>
</evidence>
<feature type="compositionally biased region" description="Polar residues" evidence="7">
    <location>
        <begin position="136"/>
        <end position="149"/>
    </location>
</feature>
<feature type="compositionally biased region" description="Acidic residues" evidence="7">
    <location>
        <begin position="31"/>
        <end position="47"/>
    </location>
</feature>
<dbReference type="Proteomes" id="UP000515121">
    <property type="component" value="Unplaced"/>
</dbReference>
<comment type="subcellular location">
    <subcellularLocation>
        <location evidence="1">Cytoplasm</location>
    </subcellularLocation>
</comment>